<reference evidence="1" key="1">
    <citation type="submission" date="2014-11" db="EMBL/GenBank/DDBJ databases">
        <authorList>
            <person name="Amaro Gonzalez C."/>
        </authorList>
    </citation>
    <scope>NUCLEOTIDE SEQUENCE</scope>
</reference>
<accession>A0A0E9X123</accession>
<reference evidence="1" key="2">
    <citation type="journal article" date="2015" name="Fish Shellfish Immunol.">
        <title>Early steps in the European eel (Anguilla anguilla)-Vibrio vulnificus interaction in the gills: Role of the RtxA13 toxin.</title>
        <authorList>
            <person name="Callol A."/>
            <person name="Pajuelo D."/>
            <person name="Ebbesson L."/>
            <person name="Teles M."/>
            <person name="MacKenzie S."/>
            <person name="Amaro C."/>
        </authorList>
    </citation>
    <scope>NUCLEOTIDE SEQUENCE</scope>
</reference>
<name>A0A0E9X123_ANGAN</name>
<organism evidence="1">
    <name type="scientific">Anguilla anguilla</name>
    <name type="common">European freshwater eel</name>
    <name type="synonym">Muraena anguilla</name>
    <dbReference type="NCBI Taxonomy" id="7936"/>
    <lineage>
        <taxon>Eukaryota</taxon>
        <taxon>Metazoa</taxon>
        <taxon>Chordata</taxon>
        <taxon>Craniata</taxon>
        <taxon>Vertebrata</taxon>
        <taxon>Euteleostomi</taxon>
        <taxon>Actinopterygii</taxon>
        <taxon>Neopterygii</taxon>
        <taxon>Teleostei</taxon>
        <taxon>Anguilliformes</taxon>
        <taxon>Anguillidae</taxon>
        <taxon>Anguilla</taxon>
    </lineage>
</organism>
<protein>
    <submittedName>
        <fullName evidence="1">Uncharacterized protein</fullName>
    </submittedName>
</protein>
<dbReference type="AlphaFoldDB" id="A0A0E9X123"/>
<evidence type="ECO:0000313" key="1">
    <source>
        <dbReference type="EMBL" id="JAH96422.1"/>
    </source>
</evidence>
<dbReference type="EMBL" id="GBXM01012155">
    <property type="protein sequence ID" value="JAH96422.1"/>
    <property type="molecule type" value="Transcribed_RNA"/>
</dbReference>
<proteinExistence type="predicted"/>
<sequence length="100" mass="11051">MNKSMAYDCILLLGKGAGIHTGVRLFCTVAQIKLRVPVQPNCNTLKCQSTKLLLFCLVRQRGKKNVFSSAVDPSLGFFSFSPKCLACFLCLLIELGMVEY</sequence>